<dbReference type="STRING" id="231916.A0A409VTY3"/>
<keyword evidence="7" id="KW-1185">Reference proteome</keyword>
<dbReference type="OrthoDB" id="438440at2759"/>
<dbReference type="PANTHER" id="PTHR45856">
    <property type="entry name" value="ALPHA/BETA-HYDROLASES SUPERFAMILY PROTEIN"/>
    <property type="match status" value="1"/>
</dbReference>
<sequence>MESNIHESRTGNGISKELYDELVFYFKYASSAYCFVCPRPNGNHFVAELSNALTDTQGFVARDEKRKEIVVSLRGSASVTDILLDSQVTLVPFISPGVKLPGGAKVHSGFLLSWDALSLQTLFVVGKGLEKHPGYSVVTTGHSLGGSIALLAAVTLQQNFKATKTRTYSYGAPRTGNKIFADYVNATFAENACRVVHGNDGVPTMIPTLLGYHHHGKPSIR</sequence>
<evidence type="ECO:0000256" key="1">
    <source>
        <dbReference type="ARBA" id="ARBA00023157"/>
    </source>
</evidence>
<dbReference type="EMBL" id="NHYE01005563">
    <property type="protein sequence ID" value="PPQ69748.1"/>
    <property type="molecule type" value="Genomic_DNA"/>
</dbReference>
<name>A0A409VTY3_9AGAR</name>
<reference evidence="6 7" key="1">
    <citation type="journal article" date="2018" name="Evol. Lett.">
        <title>Horizontal gene cluster transfer increased hallucinogenic mushroom diversity.</title>
        <authorList>
            <person name="Reynolds H.T."/>
            <person name="Vijayakumar V."/>
            <person name="Gluck-Thaler E."/>
            <person name="Korotkin H.B."/>
            <person name="Matheny P.B."/>
            <person name="Slot J.C."/>
        </authorList>
    </citation>
    <scope>NUCLEOTIDE SEQUENCE [LARGE SCALE GENOMIC DNA]</scope>
    <source>
        <strain evidence="6 7">SRW20</strain>
    </source>
</reference>
<dbReference type="GO" id="GO:0006629">
    <property type="term" value="P:lipid metabolic process"/>
    <property type="evidence" value="ECO:0007669"/>
    <property type="project" value="InterPro"/>
</dbReference>
<keyword evidence="1" id="KW-1015">Disulfide bond</keyword>
<dbReference type="CDD" id="cd00519">
    <property type="entry name" value="Lipase_3"/>
    <property type="match status" value="1"/>
</dbReference>
<evidence type="ECO:0000259" key="5">
    <source>
        <dbReference type="Pfam" id="PF01764"/>
    </source>
</evidence>
<gene>
    <name evidence="6" type="ORF">CVT26_014023</name>
</gene>
<evidence type="ECO:0000256" key="3">
    <source>
        <dbReference type="ARBA" id="ARBA00047591"/>
    </source>
</evidence>
<evidence type="ECO:0000256" key="2">
    <source>
        <dbReference type="ARBA" id="ARBA00043996"/>
    </source>
</evidence>
<dbReference type="InParanoid" id="A0A409VTY3"/>
<comment type="caution">
    <text evidence="6">The sequence shown here is derived from an EMBL/GenBank/DDBJ whole genome shotgun (WGS) entry which is preliminary data.</text>
</comment>
<feature type="domain" description="Fungal lipase-type" evidence="5">
    <location>
        <begin position="70"/>
        <end position="207"/>
    </location>
</feature>
<dbReference type="AlphaFoldDB" id="A0A409VTY3"/>
<organism evidence="6 7">
    <name type="scientific">Gymnopilus dilepis</name>
    <dbReference type="NCBI Taxonomy" id="231916"/>
    <lineage>
        <taxon>Eukaryota</taxon>
        <taxon>Fungi</taxon>
        <taxon>Dikarya</taxon>
        <taxon>Basidiomycota</taxon>
        <taxon>Agaricomycotina</taxon>
        <taxon>Agaricomycetes</taxon>
        <taxon>Agaricomycetidae</taxon>
        <taxon>Agaricales</taxon>
        <taxon>Agaricineae</taxon>
        <taxon>Hymenogastraceae</taxon>
        <taxon>Gymnopilus</taxon>
    </lineage>
</organism>
<comment type="catalytic activity">
    <reaction evidence="4">
        <text>a monoacylglycerol + H2O = glycerol + a fatty acid + H(+)</text>
        <dbReference type="Rhea" id="RHEA:15245"/>
        <dbReference type="ChEBI" id="CHEBI:15377"/>
        <dbReference type="ChEBI" id="CHEBI:15378"/>
        <dbReference type="ChEBI" id="CHEBI:17408"/>
        <dbReference type="ChEBI" id="CHEBI:17754"/>
        <dbReference type="ChEBI" id="CHEBI:28868"/>
    </reaction>
</comment>
<comment type="catalytic activity">
    <reaction evidence="3">
        <text>a diacylglycerol + H2O = a monoacylglycerol + a fatty acid + H(+)</text>
        <dbReference type="Rhea" id="RHEA:32731"/>
        <dbReference type="ChEBI" id="CHEBI:15377"/>
        <dbReference type="ChEBI" id="CHEBI:15378"/>
        <dbReference type="ChEBI" id="CHEBI:17408"/>
        <dbReference type="ChEBI" id="CHEBI:18035"/>
        <dbReference type="ChEBI" id="CHEBI:28868"/>
    </reaction>
</comment>
<evidence type="ECO:0000313" key="6">
    <source>
        <dbReference type="EMBL" id="PPQ69748.1"/>
    </source>
</evidence>
<comment type="similarity">
    <text evidence="2">Belongs to the AB hydrolase superfamily. Lipase family. Class 3 subfamily.</text>
</comment>
<dbReference type="InterPro" id="IPR029058">
    <property type="entry name" value="AB_hydrolase_fold"/>
</dbReference>
<dbReference type="SUPFAM" id="SSF53474">
    <property type="entry name" value="alpha/beta-Hydrolases"/>
    <property type="match status" value="1"/>
</dbReference>
<evidence type="ECO:0000256" key="4">
    <source>
        <dbReference type="ARBA" id="ARBA00048461"/>
    </source>
</evidence>
<dbReference type="Gene3D" id="3.40.50.1820">
    <property type="entry name" value="alpha/beta hydrolase"/>
    <property type="match status" value="1"/>
</dbReference>
<dbReference type="Pfam" id="PF01764">
    <property type="entry name" value="Lipase_3"/>
    <property type="match status" value="1"/>
</dbReference>
<protein>
    <recommendedName>
        <fullName evidence="5">Fungal lipase-type domain-containing protein</fullName>
    </recommendedName>
</protein>
<dbReference type="Proteomes" id="UP000284706">
    <property type="component" value="Unassembled WGS sequence"/>
</dbReference>
<dbReference type="InterPro" id="IPR002921">
    <property type="entry name" value="Fungal_lipase-type"/>
</dbReference>
<accession>A0A409VTY3</accession>
<dbReference type="InterPro" id="IPR051218">
    <property type="entry name" value="Sec_MonoDiacylglyc_Lipase"/>
</dbReference>
<dbReference type="PANTHER" id="PTHR45856:SF24">
    <property type="entry name" value="FUNGAL LIPASE-LIKE DOMAIN-CONTAINING PROTEIN"/>
    <property type="match status" value="1"/>
</dbReference>
<evidence type="ECO:0000313" key="7">
    <source>
        <dbReference type="Proteomes" id="UP000284706"/>
    </source>
</evidence>
<proteinExistence type="inferred from homology"/>